<feature type="transmembrane region" description="Helical" evidence="9">
    <location>
        <begin position="109"/>
        <end position="128"/>
    </location>
</feature>
<keyword evidence="5 9" id="KW-0812">Transmembrane</keyword>
<feature type="transmembrane region" description="Helical" evidence="9">
    <location>
        <begin position="186"/>
        <end position="204"/>
    </location>
</feature>
<dbReference type="PROSITE" id="PS50850">
    <property type="entry name" value="MFS"/>
    <property type="match status" value="1"/>
</dbReference>
<dbReference type="Proteomes" id="UP000733379">
    <property type="component" value="Unassembled WGS sequence"/>
</dbReference>
<evidence type="ECO:0000256" key="7">
    <source>
        <dbReference type="ARBA" id="ARBA00022989"/>
    </source>
</evidence>
<evidence type="ECO:0000256" key="8">
    <source>
        <dbReference type="ARBA" id="ARBA00023136"/>
    </source>
</evidence>
<sequence>MNTLVIARTRLAHRLTASGAGAALEAYEWSLYALLVTYFSPHFFGGSLQHSVLYGLGVFALGFVIRPVGALVLGRLADQRGRRPALMVSISLAGVATLAMALTPGRESIGAAAPALLLVWRLVLGFSFGGEQAIAQAYMYESAPEGRRILGTSVYSIFYGLGTVCANLIAAALLAAVGSAAMTAGYWRVPFAVAAVLSFVFLLARRTLPETLDRAAASETVAVLREWRTLIWPVLAVAGLTAGSLSSYYLWISAPTSYAISVLKMPDTQVLWAGVVSQLAFMVIAPAWGWLADRIGVLRWMAGASLILAVATLPMQLLMNSATVTTYWVLMIGAAVCVATLSATLTGASAAIAPARHRVTVMALPYAVASAIFGGTTPALKELSAPHPRLFSLYIALLLVITAATALLARPLDRSRTAE</sequence>
<accession>A0ABS6BCA2</accession>
<keyword evidence="8 9" id="KW-0472">Membrane</keyword>
<comment type="similarity">
    <text evidence="2">Belongs to the major facilitator superfamily. Metabolite:H+ Symporter (MHS) family (TC 2.A.1.6) family.</text>
</comment>
<evidence type="ECO:0000313" key="11">
    <source>
        <dbReference type="EMBL" id="MBU3067917.1"/>
    </source>
</evidence>
<dbReference type="PANTHER" id="PTHR43528:SF1">
    <property type="entry name" value="ALPHA-KETOGLUTARATE PERMEASE"/>
    <property type="match status" value="1"/>
</dbReference>
<dbReference type="Gene3D" id="1.20.1250.20">
    <property type="entry name" value="MFS general substrate transporter like domains"/>
    <property type="match status" value="2"/>
</dbReference>
<feature type="transmembrane region" description="Helical" evidence="9">
    <location>
        <begin position="359"/>
        <end position="379"/>
    </location>
</feature>
<feature type="transmembrane region" description="Helical" evidence="9">
    <location>
        <begin position="85"/>
        <end position="103"/>
    </location>
</feature>
<comment type="caution">
    <text evidence="11">The sequence shown here is derived from an EMBL/GenBank/DDBJ whole genome shotgun (WGS) entry which is preliminary data.</text>
</comment>
<keyword evidence="7 9" id="KW-1133">Transmembrane helix</keyword>
<feature type="transmembrane region" description="Helical" evidence="9">
    <location>
        <begin position="271"/>
        <end position="291"/>
    </location>
</feature>
<dbReference type="PROSITE" id="PS00217">
    <property type="entry name" value="SUGAR_TRANSPORT_2"/>
    <property type="match status" value="1"/>
</dbReference>
<keyword evidence="12" id="KW-1185">Reference proteome</keyword>
<keyword evidence="4" id="KW-1003">Cell membrane</keyword>
<protein>
    <submittedName>
        <fullName evidence="11">MFS transporter</fullName>
    </submittedName>
</protein>
<dbReference type="InterPro" id="IPR036259">
    <property type="entry name" value="MFS_trans_sf"/>
</dbReference>
<feature type="transmembrane region" description="Helical" evidence="9">
    <location>
        <begin position="325"/>
        <end position="347"/>
    </location>
</feature>
<keyword evidence="6" id="KW-0769">Symport</keyword>
<evidence type="ECO:0000256" key="9">
    <source>
        <dbReference type="SAM" id="Phobius"/>
    </source>
</evidence>
<gene>
    <name evidence="11" type="ORF">KO481_41195</name>
</gene>
<name>A0ABS6BCA2_9NOCA</name>
<evidence type="ECO:0000256" key="1">
    <source>
        <dbReference type="ARBA" id="ARBA00004651"/>
    </source>
</evidence>
<evidence type="ECO:0000256" key="3">
    <source>
        <dbReference type="ARBA" id="ARBA00022448"/>
    </source>
</evidence>
<feature type="transmembrane region" description="Helical" evidence="9">
    <location>
        <begin position="298"/>
        <end position="319"/>
    </location>
</feature>
<dbReference type="Pfam" id="PF07690">
    <property type="entry name" value="MFS_1"/>
    <property type="match status" value="1"/>
</dbReference>
<comment type="subcellular location">
    <subcellularLocation>
        <location evidence="1">Cell membrane</location>
        <topology evidence="1">Multi-pass membrane protein</topology>
    </subcellularLocation>
</comment>
<evidence type="ECO:0000256" key="2">
    <source>
        <dbReference type="ARBA" id="ARBA00008240"/>
    </source>
</evidence>
<evidence type="ECO:0000256" key="6">
    <source>
        <dbReference type="ARBA" id="ARBA00022847"/>
    </source>
</evidence>
<evidence type="ECO:0000256" key="4">
    <source>
        <dbReference type="ARBA" id="ARBA00022475"/>
    </source>
</evidence>
<feature type="domain" description="Major facilitator superfamily (MFS) profile" evidence="10">
    <location>
        <begin position="14"/>
        <end position="414"/>
    </location>
</feature>
<feature type="transmembrane region" description="Helical" evidence="9">
    <location>
        <begin position="391"/>
        <end position="409"/>
    </location>
</feature>
<feature type="transmembrane region" description="Helical" evidence="9">
    <location>
        <begin position="20"/>
        <end position="40"/>
    </location>
</feature>
<feature type="transmembrane region" description="Helical" evidence="9">
    <location>
        <begin position="52"/>
        <end position="73"/>
    </location>
</feature>
<proteinExistence type="inferred from homology"/>
<feature type="transmembrane region" description="Helical" evidence="9">
    <location>
        <begin position="149"/>
        <end position="174"/>
    </location>
</feature>
<dbReference type="EMBL" id="JAHKNI010000027">
    <property type="protein sequence ID" value="MBU3067917.1"/>
    <property type="molecule type" value="Genomic_DNA"/>
</dbReference>
<organism evidence="11 12">
    <name type="scientific">Nocardia albiluteola</name>
    <dbReference type="NCBI Taxonomy" id="2842303"/>
    <lineage>
        <taxon>Bacteria</taxon>
        <taxon>Bacillati</taxon>
        <taxon>Actinomycetota</taxon>
        <taxon>Actinomycetes</taxon>
        <taxon>Mycobacteriales</taxon>
        <taxon>Nocardiaceae</taxon>
        <taxon>Nocardia</taxon>
    </lineage>
</organism>
<dbReference type="InterPro" id="IPR011701">
    <property type="entry name" value="MFS"/>
</dbReference>
<evidence type="ECO:0000259" key="10">
    <source>
        <dbReference type="PROSITE" id="PS50850"/>
    </source>
</evidence>
<feature type="transmembrane region" description="Helical" evidence="9">
    <location>
        <begin position="230"/>
        <end position="251"/>
    </location>
</feature>
<keyword evidence="3" id="KW-0813">Transport</keyword>
<dbReference type="InterPro" id="IPR005829">
    <property type="entry name" value="Sugar_transporter_CS"/>
</dbReference>
<dbReference type="InterPro" id="IPR020846">
    <property type="entry name" value="MFS_dom"/>
</dbReference>
<dbReference type="PANTHER" id="PTHR43528">
    <property type="entry name" value="ALPHA-KETOGLUTARATE PERMEASE"/>
    <property type="match status" value="1"/>
</dbReference>
<dbReference type="SUPFAM" id="SSF103473">
    <property type="entry name" value="MFS general substrate transporter"/>
    <property type="match status" value="1"/>
</dbReference>
<reference evidence="11 12" key="1">
    <citation type="submission" date="2021-06" db="EMBL/GenBank/DDBJ databases">
        <title>Actinomycetes sequencing.</title>
        <authorList>
            <person name="Shan Q."/>
        </authorList>
    </citation>
    <scope>NUCLEOTIDE SEQUENCE [LARGE SCALE GENOMIC DNA]</scope>
    <source>
        <strain evidence="11 12">NEAU-G5</strain>
    </source>
</reference>
<dbReference type="RefSeq" id="WP_215924001.1">
    <property type="nucleotide sequence ID" value="NZ_JAHKNI010000027.1"/>
</dbReference>
<dbReference type="InterPro" id="IPR051084">
    <property type="entry name" value="H+-coupled_symporters"/>
</dbReference>
<evidence type="ECO:0000313" key="12">
    <source>
        <dbReference type="Proteomes" id="UP000733379"/>
    </source>
</evidence>
<evidence type="ECO:0000256" key="5">
    <source>
        <dbReference type="ARBA" id="ARBA00022692"/>
    </source>
</evidence>